<keyword evidence="1" id="KW-0812">Transmembrane</keyword>
<dbReference type="Pfam" id="PF10066">
    <property type="entry name" value="DUF2304"/>
    <property type="match status" value="1"/>
</dbReference>
<keyword evidence="3" id="KW-1185">Reference proteome</keyword>
<dbReference type="InterPro" id="IPR019277">
    <property type="entry name" value="DUF2304"/>
</dbReference>
<feature type="transmembrane region" description="Helical" evidence="1">
    <location>
        <begin position="6"/>
        <end position="22"/>
    </location>
</feature>
<dbReference type="STRING" id="1033810.HLPCO_001278"/>
<dbReference type="GO" id="GO:0016740">
    <property type="term" value="F:transferase activity"/>
    <property type="evidence" value="ECO:0007669"/>
    <property type="project" value="UniProtKB-KW"/>
</dbReference>
<evidence type="ECO:0000256" key="1">
    <source>
        <dbReference type="SAM" id="Phobius"/>
    </source>
</evidence>
<dbReference type="Proteomes" id="UP000005707">
    <property type="component" value="Unassembled WGS sequence"/>
</dbReference>
<evidence type="ECO:0000313" key="3">
    <source>
        <dbReference type="Proteomes" id="UP000005707"/>
    </source>
</evidence>
<protein>
    <submittedName>
        <fullName evidence="2">Glycosyltransferase protein</fullName>
    </submittedName>
</protein>
<feature type="transmembrane region" description="Helical" evidence="1">
    <location>
        <begin position="34"/>
        <end position="52"/>
    </location>
</feature>
<dbReference type="InParanoid" id="F7Q1K7"/>
<dbReference type="AlphaFoldDB" id="F7Q1K7"/>
<accession>F7Q1K7</accession>
<dbReference type="EMBL" id="AFNU02000003">
    <property type="protein sequence ID" value="ERJ12938.1"/>
    <property type="molecule type" value="Genomic_DNA"/>
</dbReference>
<keyword evidence="1" id="KW-0472">Membrane</keyword>
<feature type="transmembrane region" description="Helical" evidence="1">
    <location>
        <begin position="64"/>
        <end position="85"/>
    </location>
</feature>
<comment type="caution">
    <text evidence="2">The sequence shown here is derived from an EMBL/GenBank/DDBJ whole genome shotgun (WGS) entry which is preliminary data.</text>
</comment>
<name>F7Q1K7_9MOLU</name>
<keyword evidence="1" id="KW-1133">Transmembrane helix</keyword>
<dbReference type="OrthoDB" id="2237501at2"/>
<dbReference type="RefSeq" id="WP_008825649.1">
    <property type="nucleotide sequence ID" value="NZ_AFNU02000003.1"/>
</dbReference>
<reference evidence="2 3" key="2">
    <citation type="journal article" date="2013" name="PLoS ONE">
        <title>INDIGO - INtegrated Data Warehouse of MIcrobial GenOmes with Examples from the Red Sea Extremophiles.</title>
        <authorList>
            <person name="Alam I."/>
            <person name="Antunes A."/>
            <person name="Kamau A.A."/>
            <person name="Ba Alawi W."/>
            <person name="Kalkatawi M."/>
            <person name="Stingl U."/>
            <person name="Bajic V.B."/>
        </authorList>
    </citation>
    <scope>NUCLEOTIDE SEQUENCE [LARGE SCALE GENOMIC DNA]</scope>
    <source>
        <strain evidence="2 3">SSD-17B</strain>
    </source>
</reference>
<proteinExistence type="predicted"/>
<reference evidence="2 3" key="1">
    <citation type="journal article" date="2011" name="J. Bacteriol.">
        <title>Genome sequence of Haloplasma contractile, an unusual contractile bacterium from a deep-sea anoxic brine lake.</title>
        <authorList>
            <person name="Antunes A."/>
            <person name="Alam I."/>
            <person name="El Dorry H."/>
            <person name="Siam R."/>
            <person name="Robertson A."/>
            <person name="Bajic V.B."/>
            <person name="Stingl U."/>
        </authorList>
    </citation>
    <scope>NUCLEOTIDE SEQUENCE [LARGE SCALE GENOMIC DNA]</scope>
    <source>
        <strain evidence="2 3">SSD-17B</strain>
    </source>
</reference>
<sequence length="158" mass="18240">MLVKTLAFSIAVLTFILIILTVRSSKMQVRDSVFWILWTISLSLFSVFSNRLKQFFTDIGIENSSGMLFLVLTIYSYLVIFHLYCKVSQLNDQTRELTQIIAINQLEQKKSISELTKYYNEQLERIASIEHKVMPTKCQAIDATTSFEEVIVDAKKVN</sequence>
<gene>
    <name evidence="2" type="ORF">HLPCO_001278</name>
</gene>
<evidence type="ECO:0000313" key="2">
    <source>
        <dbReference type="EMBL" id="ERJ12938.1"/>
    </source>
</evidence>
<organism evidence="2 3">
    <name type="scientific">Haloplasma contractile SSD-17B</name>
    <dbReference type="NCBI Taxonomy" id="1033810"/>
    <lineage>
        <taxon>Bacteria</taxon>
        <taxon>Bacillati</taxon>
        <taxon>Mycoplasmatota</taxon>
        <taxon>Mollicutes</taxon>
        <taxon>Haloplasmatales</taxon>
        <taxon>Haloplasmataceae</taxon>
        <taxon>Haloplasma</taxon>
    </lineage>
</organism>